<proteinExistence type="predicted"/>
<evidence type="ECO:0000313" key="5">
    <source>
        <dbReference type="Proteomes" id="UP001277471"/>
    </source>
</evidence>
<dbReference type="RefSeq" id="WP_015989399.1">
    <property type="nucleotide sequence ID" value="NZ_CP032342.1"/>
</dbReference>
<evidence type="ECO:0000313" key="4">
    <source>
        <dbReference type="Proteomes" id="UP000298774"/>
    </source>
</evidence>
<evidence type="ECO:0000313" key="3">
    <source>
        <dbReference type="EMBL" id="QCO12887.1"/>
    </source>
</evidence>
<dbReference type="EMBL" id="AY523975">
    <property type="protein sequence ID" value="AAS83027.1"/>
    <property type="molecule type" value="Genomic_DNA"/>
</dbReference>
<dbReference type="EMBL" id="JAWXYC010000001">
    <property type="protein sequence ID" value="MDX5949689.1"/>
    <property type="molecule type" value="Genomic_DNA"/>
</dbReference>
<evidence type="ECO:0000313" key="2">
    <source>
        <dbReference type="EMBL" id="MDX5949689.1"/>
    </source>
</evidence>
<gene>
    <name evidence="3" type="ORF">D3868_28170</name>
    <name evidence="1" type="ORF">pRhico065</name>
    <name evidence="2" type="ORF">SIM66_00505</name>
</gene>
<dbReference type="EMBL" id="CP032342">
    <property type="protein sequence ID" value="QCO12887.1"/>
    <property type="molecule type" value="Genomic_DNA"/>
</dbReference>
<evidence type="ECO:0008006" key="6">
    <source>
        <dbReference type="Google" id="ProtNLM"/>
    </source>
</evidence>
<reference evidence="1" key="1">
    <citation type="journal article" date="2004" name="FEMS Microbiol. Lett.">
        <title>Annotation of the pRhico plasmid of Azospirillum brasilense reveals its role in determining the outer surface composition.</title>
        <authorList>
            <person name="Vanbleu E."/>
            <person name="Marchal K."/>
            <person name="Lambrecht M."/>
            <person name="Mathys J."/>
            <person name="Vanderleyden J."/>
        </authorList>
    </citation>
    <scope>NUCLEOTIDE SEQUENCE</scope>
    <source>
        <plasmid evidence="1">90 MDa</plasmid>
    </source>
</reference>
<accession>Q6QW38</accession>
<keyword evidence="1" id="KW-0614">Plasmid</keyword>
<reference evidence="3 4" key="2">
    <citation type="submission" date="2018-09" db="EMBL/GenBank/DDBJ databases">
        <title>Whole genome based analysis of evolution and adaptive divergence in Indian and Brazilian strains of Azospirillum brasilense.</title>
        <authorList>
            <person name="Singh C."/>
            <person name="Tripathi A.K."/>
        </authorList>
    </citation>
    <scope>NUCLEOTIDE SEQUENCE [LARGE SCALE GENOMIC DNA]</scope>
    <source>
        <strain evidence="3 4">MTCC4038</strain>
        <plasmid evidence="3 4">p3</plasmid>
    </source>
</reference>
<keyword evidence="5" id="KW-1185">Reference proteome</keyword>
<dbReference type="GeneID" id="56447907"/>
<name>Q6QW38_AZOBR</name>
<dbReference type="Proteomes" id="UP000298774">
    <property type="component" value="Plasmid p3"/>
</dbReference>
<dbReference type="Proteomes" id="UP001277471">
    <property type="component" value="Unassembled WGS sequence"/>
</dbReference>
<sequence length="125" mass="13738">MTRLSSKTPTARKSHICDGCNTEIAAGTVYAEYRGVYEGSEYVRRHHVECRDAEAELNSINDLDGEDWMTIAEHYEEAGDELLADLPPIVADRLRLWVKRSEDRSAARLAAARAALSAATGTGEA</sequence>
<dbReference type="AlphaFoldDB" id="Q6QW38"/>
<protein>
    <recommendedName>
        <fullName evidence="6">PARP-type domain-containing protein</fullName>
    </recommendedName>
</protein>
<geneLocation type="plasmid" evidence="3 4">
    <name>p3</name>
</geneLocation>
<organism evidence="1">
    <name type="scientific">Azospirillum brasilense</name>
    <dbReference type="NCBI Taxonomy" id="192"/>
    <lineage>
        <taxon>Bacteria</taxon>
        <taxon>Pseudomonadati</taxon>
        <taxon>Pseudomonadota</taxon>
        <taxon>Alphaproteobacteria</taxon>
        <taxon>Rhodospirillales</taxon>
        <taxon>Azospirillaceae</taxon>
        <taxon>Azospirillum</taxon>
    </lineage>
</organism>
<reference evidence="2 5" key="3">
    <citation type="submission" date="2023-11" db="EMBL/GenBank/DDBJ databases">
        <title>MicrobeMod: A computational toolkit for identifying prokaryotic methylation and restriction-modification with nanopore sequencing.</title>
        <authorList>
            <person name="Crits-Christoph A."/>
            <person name="Kang S.C."/>
            <person name="Lee H."/>
            <person name="Ostrov N."/>
        </authorList>
    </citation>
    <scope>NUCLEOTIDE SEQUENCE [LARGE SCALE GENOMIC DNA]</scope>
    <source>
        <strain evidence="2 5">ATCC 29145</strain>
    </source>
</reference>
<geneLocation type="plasmid" evidence="1">
    <name>90 MDa</name>
</geneLocation>
<evidence type="ECO:0000313" key="1">
    <source>
        <dbReference type="EMBL" id="AAS83027.1"/>
    </source>
</evidence>